<name>A0ABR8MR26_9BACL</name>
<reference evidence="2 3" key="1">
    <citation type="submission" date="2020-09" db="EMBL/GenBank/DDBJ databases">
        <title>Paenibacillus sp. strain PR3 16S rRNA gene Genome sequencing and assembly.</title>
        <authorList>
            <person name="Kim J."/>
        </authorList>
    </citation>
    <scope>NUCLEOTIDE SEQUENCE [LARGE SCALE GENOMIC DNA]</scope>
    <source>
        <strain evidence="2 3">PR3</strain>
    </source>
</reference>
<keyword evidence="1" id="KW-1133">Transmembrane helix</keyword>
<dbReference type="Gene3D" id="2.40.50.120">
    <property type="match status" value="1"/>
</dbReference>
<evidence type="ECO:0000313" key="2">
    <source>
        <dbReference type="EMBL" id="MBD3918446.1"/>
    </source>
</evidence>
<dbReference type="SUPFAM" id="SSF50242">
    <property type="entry name" value="TIMP-like"/>
    <property type="match status" value="1"/>
</dbReference>
<accession>A0ABR8MR26</accession>
<dbReference type="InterPro" id="IPR008993">
    <property type="entry name" value="TIMP-like_OB-fold"/>
</dbReference>
<keyword evidence="3" id="KW-1185">Reference proteome</keyword>
<evidence type="ECO:0000256" key="1">
    <source>
        <dbReference type="SAM" id="Phobius"/>
    </source>
</evidence>
<evidence type="ECO:0008006" key="4">
    <source>
        <dbReference type="Google" id="ProtNLM"/>
    </source>
</evidence>
<keyword evidence="1" id="KW-0472">Membrane</keyword>
<dbReference type="EMBL" id="JACXZA010000001">
    <property type="protein sequence ID" value="MBD3918446.1"/>
    <property type="molecule type" value="Genomic_DNA"/>
</dbReference>
<feature type="transmembrane region" description="Helical" evidence="1">
    <location>
        <begin position="205"/>
        <end position="225"/>
    </location>
</feature>
<comment type="caution">
    <text evidence="2">The sequence shown here is derived from an EMBL/GenBank/DDBJ whole genome shotgun (WGS) entry which is preliminary data.</text>
</comment>
<dbReference type="Proteomes" id="UP000609346">
    <property type="component" value="Unassembled WGS sequence"/>
</dbReference>
<sequence>MRNKSRSILLMLAAMVIITVVFPLVGAERVYACSCATYPELGNELDSRSAVFAGEVSSIDTVGRNDGLVSSADPVLVTFEVSKVWKGSIEKETVVRTVRDEVSCGYTFTLGSSYLVFADKDSDVVRTGLCTGTQPLTEFNAKQLDDLVQPYDPQDDRQGTDGRIFDHGRQVGTQQALRPVDVTHEGGVVTVMHEKHERENSTPQGYIFLAFAFVAVLSAAVGFKIGGNRK</sequence>
<keyword evidence="1" id="KW-0812">Transmembrane</keyword>
<gene>
    <name evidence="2" type="ORF">H8B09_06735</name>
</gene>
<evidence type="ECO:0000313" key="3">
    <source>
        <dbReference type="Proteomes" id="UP000609346"/>
    </source>
</evidence>
<proteinExistence type="predicted"/>
<protein>
    <recommendedName>
        <fullName evidence="4">Tissue inhibitor of metalloproteinase</fullName>
    </recommendedName>
</protein>
<organism evidence="2 3">
    <name type="scientific">Paenibacillus terricola</name>
    <dbReference type="NCBI Taxonomy" id="2763503"/>
    <lineage>
        <taxon>Bacteria</taxon>
        <taxon>Bacillati</taxon>
        <taxon>Bacillota</taxon>
        <taxon>Bacilli</taxon>
        <taxon>Bacillales</taxon>
        <taxon>Paenibacillaceae</taxon>
        <taxon>Paenibacillus</taxon>
    </lineage>
</organism>
<dbReference type="RefSeq" id="WP_191202637.1">
    <property type="nucleotide sequence ID" value="NZ_JACXZA010000001.1"/>
</dbReference>